<dbReference type="Gene3D" id="3.40.50.1820">
    <property type="entry name" value="alpha/beta hydrolase"/>
    <property type="match status" value="1"/>
</dbReference>
<dbReference type="PANTHER" id="PTHR43433">
    <property type="entry name" value="HYDROLASE, ALPHA/BETA FOLD FAMILY PROTEIN"/>
    <property type="match status" value="1"/>
</dbReference>
<feature type="domain" description="AB hydrolase-1" evidence="1">
    <location>
        <begin position="39"/>
        <end position="273"/>
    </location>
</feature>
<reference evidence="2" key="2">
    <citation type="submission" date="2019-07" db="EMBL/GenBank/DDBJ databases">
        <title>Phylogenomic Reclassification of ATCC Bacillus Strains and Various Taxa within the Genus Bacillus.</title>
        <authorList>
            <person name="Riojas M.A."/>
            <person name="Frank A.M."/>
            <person name="Fenn S.L."/>
            <person name="King S.P."/>
            <person name="Brower S.M."/>
            <person name="Hazbon M.H."/>
        </authorList>
    </citation>
    <scope>NUCLEOTIDE SEQUENCE</scope>
    <source>
        <strain evidence="2">NR-12239</strain>
    </source>
</reference>
<accession>A0AAJ3R5U2</accession>
<dbReference type="Proteomes" id="UP001248134">
    <property type="component" value="Unassembled WGS sequence"/>
</dbReference>
<protein>
    <submittedName>
        <fullName evidence="3">Alpha/beta hydrolase</fullName>
    </submittedName>
</protein>
<dbReference type="AlphaFoldDB" id="A0AAJ3R5U2"/>
<dbReference type="PRINTS" id="PR00111">
    <property type="entry name" value="ABHYDROLASE"/>
</dbReference>
<evidence type="ECO:0000313" key="2">
    <source>
        <dbReference type="EMBL" id="MDR4328842.1"/>
    </source>
</evidence>
<evidence type="ECO:0000313" key="3">
    <source>
        <dbReference type="EMBL" id="PHF04289.1"/>
    </source>
</evidence>
<dbReference type="EMBL" id="VLYX01000041">
    <property type="protein sequence ID" value="MDR4328842.1"/>
    <property type="molecule type" value="Genomic_DNA"/>
</dbReference>
<reference evidence="3 4" key="1">
    <citation type="submission" date="2017-09" db="EMBL/GenBank/DDBJ databases">
        <title>Large-scale bioinformatics analysis of Bacillus genomes uncovers conserved roles of natural products in bacterial physiology.</title>
        <authorList>
            <consortium name="Agbiome Team Llc"/>
            <person name="Bleich R.M."/>
            <person name="Grubbs K.J."/>
            <person name="Santa Maria K.C."/>
            <person name="Allen S.E."/>
            <person name="Farag S."/>
            <person name="Shank E.A."/>
            <person name="Bowers A."/>
        </authorList>
    </citation>
    <scope>NUCLEOTIDE SEQUENCE [LARGE SCALE GENOMIC DNA]</scope>
    <source>
        <strain evidence="3 4">AFS037265</strain>
    </source>
</reference>
<proteinExistence type="predicted"/>
<dbReference type="InterPro" id="IPR050471">
    <property type="entry name" value="AB_hydrolase"/>
</dbReference>
<dbReference type="GO" id="GO:0016787">
    <property type="term" value="F:hydrolase activity"/>
    <property type="evidence" value="ECO:0007669"/>
    <property type="project" value="UniProtKB-KW"/>
</dbReference>
<dbReference type="RefSeq" id="WP_003203875.1">
    <property type="nucleotide sequence ID" value="NZ_CM000743.1"/>
</dbReference>
<keyword evidence="3" id="KW-0378">Hydrolase</keyword>
<evidence type="ECO:0000313" key="4">
    <source>
        <dbReference type="Proteomes" id="UP000221918"/>
    </source>
</evidence>
<dbReference type="InterPro" id="IPR000073">
    <property type="entry name" value="AB_hydrolase_1"/>
</dbReference>
<dbReference type="EMBL" id="NUTL01000008">
    <property type="protein sequence ID" value="PHF04289.1"/>
    <property type="molecule type" value="Genomic_DNA"/>
</dbReference>
<gene>
    <name evidence="3" type="ORF">COF81_02020</name>
    <name evidence="2" type="ORF">FOS08_23960</name>
</gene>
<dbReference type="PANTHER" id="PTHR43433:SF5">
    <property type="entry name" value="AB HYDROLASE-1 DOMAIN-CONTAINING PROTEIN"/>
    <property type="match status" value="1"/>
</dbReference>
<dbReference type="Pfam" id="PF00561">
    <property type="entry name" value="Abhydrolase_1"/>
    <property type="match status" value="1"/>
</dbReference>
<dbReference type="SUPFAM" id="SSF53474">
    <property type="entry name" value="alpha/beta-Hydrolases"/>
    <property type="match status" value="1"/>
</dbReference>
<evidence type="ECO:0000259" key="1">
    <source>
        <dbReference type="Pfam" id="PF00561"/>
    </source>
</evidence>
<comment type="caution">
    <text evidence="3">The sequence shown here is derived from an EMBL/GenBank/DDBJ whole genome shotgun (WGS) entry which is preliminary data.</text>
</comment>
<name>A0AAJ3R5U2_9BACI</name>
<dbReference type="Proteomes" id="UP000221918">
    <property type="component" value="Unassembled WGS sequence"/>
</dbReference>
<organism evidence="3 4">
    <name type="scientific">Bacillus pseudomycoides</name>
    <dbReference type="NCBI Taxonomy" id="64104"/>
    <lineage>
        <taxon>Bacteria</taxon>
        <taxon>Bacillati</taxon>
        <taxon>Bacillota</taxon>
        <taxon>Bacilli</taxon>
        <taxon>Bacillales</taxon>
        <taxon>Bacillaceae</taxon>
        <taxon>Bacillus</taxon>
        <taxon>Bacillus cereus group</taxon>
    </lineage>
</organism>
<dbReference type="InterPro" id="IPR029058">
    <property type="entry name" value="AB_hydrolase_fold"/>
</dbReference>
<sequence>MNNNQSLSTLNAETVQTSYVEAGGIRFAYRKFGVESEVPLVFCQRFRGTMEDWDPALVNEIAKERTIILFDNAGVGLSSGVTPNRVPEMAKYAITFIEALGLKQVDILGFSMGGMIAQYVTLNRPDLVRRMILSATGPGAGEGIEGSREGVFEVMTRPVHTEEDFLFMFFDKTETSKSLGREYLKRLTWRKEDRSPLVSSETMKAQLEAIIRMVNPSEEDTTFPRLNEIKQPVLIANGNKDIMIPTINSYIMSQKIENAQLIIYPDSGHGFLFQYPESFAEQISIFLR</sequence>